<evidence type="ECO:0000256" key="1">
    <source>
        <dbReference type="SAM" id="Phobius"/>
    </source>
</evidence>
<evidence type="ECO:0000313" key="2">
    <source>
        <dbReference type="EMBL" id="PRR71197.1"/>
    </source>
</evidence>
<comment type="caution">
    <text evidence="2">The sequence shown here is derived from an EMBL/GenBank/DDBJ whole genome shotgun (WGS) entry which is preliminary data.</text>
</comment>
<sequence length="45" mass="4841">MVEEGGNVFGPKKSPQESNLGFNFPGGNVAFILFLILILLVFGDN</sequence>
<keyword evidence="3" id="KW-1185">Reference proteome</keyword>
<dbReference type="AlphaFoldDB" id="A0A2T0AQ76"/>
<keyword evidence="1" id="KW-1133">Transmembrane helix</keyword>
<dbReference type="Proteomes" id="UP000238415">
    <property type="component" value="Unassembled WGS sequence"/>
</dbReference>
<accession>A0A2T0AQ76</accession>
<proteinExistence type="predicted"/>
<keyword evidence="1" id="KW-0472">Membrane</keyword>
<dbReference type="RefSeq" id="WP_170066305.1">
    <property type="nucleotide sequence ID" value="NZ_CP136418.1"/>
</dbReference>
<dbReference type="EMBL" id="PVXM01000044">
    <property type="protein sequence ID" value="PRR71197.1"/>
    <property type="molecule type" value="Genomic_DNA"/>
</dbReference>
<organism evidence="2 3">
    <name type="scientific">Neomoorella humiferrea</name>
    <dbReference type="NCBI Taxonomy" id="676965"/>
    <lineage>
        <taxon>Bacteria</taxon>
        <taxon>Bacillati</taxon>
        <taxon>Bacillota</taxon>
        <taxon>Clostridia</taxon>
        <taxon>Neomoorellales</taxon>
        <taxon>Neomoorellaceae</taxon>
        <taxon>Neomoorella</taxon>
    </lineage>
</organism>
<name>A0A2T0AQ76_9FIRM</name>
<keyword evidence="1" id="KW-0812">Transmembrane</keyword>
<reference evidence="2 3" key="1">
    <citation type="submission" date="2018-03" db="EMBL/GenBank/DDBJ databases">
        <title>Genome sequence of Moorella humiferrea DSM 23265.</title>
        <authorList>
            <person name="Poehlein A."/>
            <person name="Daniel R."/>
        </authorList>
    </citation>
    <scope>NUCLEOTIDE SEQUENCE [LARGE SCALE GENOMIC DNA]</scope>
    <source>
        <strain evidence="2 3">DSM 23265</strain>
    </source>
</reference>
<protein>
    <submittedName>
        <fullName evidence="2">Uncharacterized protein</fullName>
    </submittedName>
</protein>
<feature type="transmembrane region" description="Helical" evidence="1">
    <location>
        <begin position="20"/>
        <end position="42"/>
    </location>
</feature>
<evidence type="ECO:0000313" key="3">
    <source>
        <dbReference type="Proteomes" id="UP000238415"/>
    </source>
</evidence>
<gene>
    <name evidence="2" type="ORF">MOHU_17440</name>
</gene>